<feature type="compositionally biased region" description="Low complexity" evidence="5">
    <location>
        <begin position="182"/>
        <end position="193"/>
    </location>
</feature>
<sequence length="290" mass="32106">MNESKKKRRKSILIFSVIIHGLALLSLFILPFFKKEKKEQVENSLSVSVDLSQLSPTTSKPKAITTPISTPEPETKPETPPKKATPESNKADLDKQAKEKAEQIKKDALKKATKALEEKKIRDQKARAKRDAEKKAAAQKEAAAKKERERKAQAKRDADRKAELKRQKEAADRRARERAAAAKKAAAKANAAKQSKLNNQYKSLLGAGLGQQWDRVYLDSGISTTDRVTVQVTIDRSGRIISKKIIKAAKSAALNRAAKTFLAGLTKLPAFPKGMDAKQITETFTLGRRI</sequence>
<dbReference type="RefSeq" id="WP_007277264.1">
    <property type="nucleotide sequence ID" value="NZ_ABCK01000003.1"/>
</dbReference>
<dbReference type="Proteomes" id="UP000004947">
    <property type="component" value="Unassembled WGS sequence"/>
</dbReference>
<dbReference type="SUPFAM" id="SSF74653">
    <property type="entry name" value="TolA/TonB C-terminal domain"/>
    <property type="match status" value="1"/>
</dbReference>
<organism evidence="7 8">
    <name type="scientific">Lentisphaera araneosa HTCC2155</name>
    <dbReference type="NCBI Taxonomy" id="313628"/>
    <lineage>
        <taxon>Bacteria</taxon>
        <taxon>Pseudomonadati</taxon>
        <taxon>Lentisphaerota</taxon>
        <taxon>Lentisphaeria</taxon>
        <taxon>Lentisphaerales</taxon>
        <taxon>Lentisphaeraceae</taxon>
        <taxon>Lentisphaera</taxon>
    </lineage>
</organism>
<name>A6DH79_9BACT</name>
<dbReference type="Gene3D" id="3.30.1150.10">
    <property type="match status" value="1"/>
</dbReference>
<evidence type="ECO:0000256" key="1">
    <source>
        <dbReference type="ARBA" id="ARBA00004167"/>
    </source>
</evidence>
<evidence type="ECO:0000256" key="3">
    <source>
        <dbReference type="ARBA" id="ARBA00022989"/>
    </source>
</evidence>
<comment type="caution">
    <text evidence="7">The sequence shown here is derived from an EMBL/GenBank/DDBJ whole genome shotgun (WGS) entry which is preliminary data.</text>
</comment>
<keyword evidence="8" id="KW-1185">Reference proteome</keyword>
<feature type="transmembrane region" description="Helical" evidence="6">
    <location>
        <begin position="12"/>
        <end position="33"/>
    </location>
</feature>
<feature type="compositionally biased region" description="Basic and acidic residues" evidence="5">
    <location>
        <begin position="115"/>
        <end position="180"/>
    </location>
</feature>
<protein>
    <submittedName>
        <fullName evidence="7">Uncharacterized protein</fullName>
    </submittedName>
</protein>
<keyword evidence="2 6" id="KW-0812">Transmembrane</keyword>
<feature type="region of interest" description="Disordered" evidence="5">
    <location>
        <begin position="115"/>
        <end position="193"/>
    </location>
</feature>
<keyword evidence="4 6" id="KW-0472">Membrane</keyword>
<evidence type="ECO:0000256" key="6">
    <source>
        <dbReference type="SAM" id="Phobius"/>
    </source>
</evidence>
<reference evidence="7 8" key="1">
    <citation type="journal article" date="2010" name="J. Bacteriol.">
        <title>Genome sequence of Lentisphaera araneosa HTCC2155T, the type species of the order Lentisphaerales in the phylum Lentisphaerae.</title>
        <authorList>
            <person name="Thrash J.C."/>
            <person name="Cho J.C."/>
            <person name="Vergin K.L."/>
            <person name="Morris R.M."/>
            <person name="Giovannoni S.J."/>
        </authorList>
    </citation>
    <scope>NUCLEOTIDE SEQUENCE [LARGE SCALE GENOMIC DNA]</scope>
    <source>
        <strain evidence="7 8">HTCC2155</strain>
    </source>
</reference>
<dbReference type="GO" id="GO:0016020">
    <property type="term" value="C:membrane"/>
    <property type="evidence" value="ECO:0007669"/>
    <property type="project" value="UniProtKB-SubCell"/>
</dbReference>
<evidence type="ECO:0000313" key="8">
    <source>
        <dbReference type="Proteomes" id="UP000004947"/>
    </source>
</evidence>
<evidence type="ECO:0000313" key="7">
    <source>
        <dbReference type="EMBL" id="EDM28962.1"/>
    </source>
</evidence>
<gene>
    <name evidence="7" type="ORF">LNTAR_14137</name>
</gene>
<comment type="subcellular location">
    <subcellularLocation>
        <location evidence="1">Membrane</location>
        <topology evidence="1">Single-pass membrane protein</topology>
    </subcellularLocation>
</comment>
<evidence type="ECO:0000256" key="2">
    <source>
        <dbReference type="ARBA" id="ARBA00022692"/>
    </source>
</evidence>
<dbReference type="EMBL" id="ABCK01000003">
    <property type="protein sequence ID" value="EDM28962.1"/>
    <property type="molecule type" value="Genomic_DNA"/>
</dbReference>
<feature type="region of interest" description="Disordered" evidence="5">
    <location>
        <begin position="45"/>
        <end position="103"/>
    </location>
</feature>
<dbReference type="STRING" id="313628.LNTAR_14137"/>
<evidence type="ECO:0000256" key="4">
    <source>
        <dbReference type="ARBA" id="ARBA00023136"/>
    </source>
</evidence>
<dbReference type="Pfam" id="PF13103">
    <property type="entry name" value="TonB_2"/>
    <property type="match status" value="1"/>
</dbReference>
<dbReference type="AlphaFoldDB" id="A6DH79"/>
<keyword evidence="3 6" id="KW-1133">Transmembrane helix</keyword>
<evidence type="ECO:0000256" key="5">
    <source>
        <dbReference type="SAM" id="MobiDB-lite"/>
    </source>
</evidence>
<feature type="compositionally biased region" description="Low complexity" evidence="5">
    <location>
        <begin position="45"/>
        <end position="55"/>
    </location>
</feature>
<proteinExistence type="predicted"/>
<feature type="compositionally biased region" description="Low complexity" evidence="5">
    <location>
        <begin position="63"/>
        <end position="72"/>
    </location>
</feature>
<accession>A6DH79</accession>
<dbReference type="NCBIfam" id="TIGR01352">
    <property type="entry name" value="tonB_Cterm"/>
    <property type="match status" value="1"/>
</dbReference>
<feature type="compositionally biased region" description="Basic and acidic residues" evidence="5">
    <location>
        <begin position="73"/>
        <end position="103"/>
    </location>
</feature>
<dbReference type="InterPro" id="IPR006260">
    <property type="entry name" value="TonB/TolA_C"/>
</dbReference>